<dbReference type="Proteomes" id="UP001597181">
    <property type="component" value="Unassembled WGS sequence"/>
</dbReference>
<dbReference type="RefSeq" id="WP_343961554.1">
    <property type="nucleotide sequence ID" value="NZ_BAAAKZ010000012.1"/>
</dbReference>
<dbReference type="Pfam" id="PF00196">
    <property type="entry name" value="GerE"/>
    <property type="match status" value="1"/>
</dbReference>
<accession>A0ABW3TS36</accession>
<proteinExistence type="predicted"/>
<dbReference type="PANTHER" id="PTHR43214">
    <property type="entry name" value="TWO-COMPONENT RESPONSE REGULATOR"/>
    <property type="match status" value="1"/>
</dbReference>
<dbReference type="Gene3D" id="3.30.450.40">
    <property type="match status" value="1"/>
</dbReference>
<keyword evidence="6" id="KW-1185">Reference proteome</keyword>
<dbReference type="SUPFAM" id="SSF55781">
    <property type="entry name" value="GAF domain-like"/>
    <property type="match status" value="1"/>
</dbReference>
<evidence type="ECO:0000313" key="5">
    <source>
        <dbReference type="EMBL" id="MFD1203200.1"/>
    </source>
</evidence>
<name>A0ABW3TS36_9MICO</name>
<dbReference type="InterPro" id="IPR003018">
    <property type="entry name" value="GAF"/>
</dbReference>
<keyword evidence="1" id="KW-0805">Transcription regulation</keyword>
<protein>
    <submittedName>
        <fullName evidence="5">LuxR C-terminal-related transcriptional regulator</fullName>
    </submittedName>
</protein>
<dbReference type="PROSITE" id="PS50043">
    <property type="entry name" value="HTH_LUXR_2"/>
    <property type="match status" value="1"/>
</dbReference>
<reference evidence="6" key="1">
    <citation type="journal article" date="2019" name="Int. J. Syst. Evol. Microbiol.">
        <title>The Global Catalogue of Microorganisms (GCM) 10K type strain sequencing project: providing services to taxonomists for standard genome sequencing and annotation.</title>
        <authorList>
            <consortium name="The Broad Institute Genomics Platform"/>
            <consortium name="The Broad Institute Genome Sequencing Center for Infectious Disease"/>
            <person name="Wu L."/>
            <person name="Ma J."/>
        </authorList>
    </citation>
    <scope>NUCLEOTIDE SEQUENCE [LARGE SCALE GENOMIC DNA]</scope>
    <source>
        <strain evidence="6">CCUG 50213</strain>
    </source>
</reference>
<dbReference type="InterPro" id="IPR000792">
    <property type="entry name" value="Tscrpt_reg_LuxR_C"/>
</dbReference>
<dbReference type="PANTHER" id="PTHR43214:SF42">
    <property type="entry name" value="TRANSCRIPTIONAL REGULATORY PROTEIN DESR"/>
    <property type="match status" value="1"/>
</dbReference>
<evidence type="ECO:0000259" key="4">
    <source>
        <dbReference type="PROSITE" id="PS50043"/>
    </source>
</evidence>
<dbReference type="Gene3D" id="1.10.10.10">
    <property type="entry name" value="Winged helix-like DNA-binding domain superfamily/Winged helix DNA-binding domain"/>
    <property type="match status" value="1"/>
</dbReference>
<sequence length="306" mass="32201">MRRSPVAGALSSAREATNLEVLFGGYAAPDAHQFTITHAFGATTPALTGLVIRRGEGLGGLALAHRAPTLARDYLHDATISRHYDPAVEAESLRSVVAYPIVIDGSARGIVYGARRQAGEFAAHEVQSVRAAAEAVAFRVAVDEAVQQRIESAETAEYLRQVHAAPAEPEWERVRVAFAELRELARTVVDVEAQSGIQAVLDKLTPSAGGEPAVGGSASVDASTTARGSASSSTALAAAIPAPRLSAREIDVLALVALGLGNREIGERLHLELETVKSYLRSAMRKLGARNRVESVALARGLGHLP</sequence>
<dbReference type="InterPro" id="IPR016032">
    <property type="entry name" value="Sig_transdc_resp-reg_C-effctor"/>
</dbReference>
<organism evidence="5 6">
    <name type="scientific">Leucobacter albus</name>
    <dbReference type="NCBI Taxonomy" id="272210"/>
    <lineage>
        <taxon>Bacteria</taxon>
        <taxon>Bacillati</taxon>
        <taxon>Actinomycetota</taxon>
        <taxon>Actinomycetes</taxon>
        <taxon>Micrococcales</taxon>
        <taxon>Microbacteriaceae</taxon>
        <taxon>Leucobacter</taxon>
    </lineage>
</organism>
<dbReference type="SMART" id="SM00421">
    <property type="entry name" value="HTH_LUXR"/>
    <property type="match status" value="1"/>
</dbReference>
<dbReference type="PRINTS" id="PR00038">
    <property type="entry name" value="HTHLUXR"/>
</dbReference>
<keyword evidence="3" id="KW-0804">Transcription</keyword>
<evidence type="ECO:0000256" key="3">
    <source>
        <dbReference type="ARBA" id="ARBA00023163"/>
    </source>
</evidence>
<dbReference type="SUPFAM" id="SSF46894">
    <property type="entry name" value="C-terminal effector domain of the bipartite response regulators"/>
    <property type="match status" value="1"/>
</dbReference>
<dbReference type="InterPro" id="IPR039420">
    <property type="entry name" value="WalR-like"/>
</dbReference>
<dbReference type="CDD" id="cd06170">
    <property type="entry name" value="LuxR_C_like"/>
    <property type="match status" value="1"/>
</dbReference>
<evidence type="ECO:0000313" key="6">
    <source>
        <dbReference type="Proteomes" id="UP001597181"/>
    </source>
</evidence>
<comment type="caution">
    <text evidence="5">The sequence shown here is derived from an EMBL/GenBank/DDBJ whole genome shotgun (WGS) entry which is preliminary data.</text>
</comment>
<feature type="domain" description="HTH luxR-type" evidence="4">
    <location>
        <begin position="238"/>
        <end position="303"/>
    </location>
</feature>
<evidence type="ECO:0000256" key="2">
    <source>
        <dbReference type="ARBA" id="ARBA00023125"/>
    </source>
</evidence>
<evidence type="ECO:0000256" key="1">
    <source>
        <dbReference type="ARBA" id="ARBA00023015"/>
    </source>
</evidence>
<dbReference type="Pfam" id="PF01590">
    <property type="entry name" value="GAF"/>
    <property type="match status" value="1"/>
</dbReference>
<dbReference type="EMBL" id="JBHTLY010000009">
    <property type="protein sequence ID" value="MFD1203200.1"/>
    <property type="molecule type" value="Genomic_DNA"/>
</dbReference>
<dbReference type="PROSITE" id="PS00622">
    <property type="entry name" value="HTH_LUXR_1"/>
    <property type="match status" value="1"/>
</dbReference>
<keyword evidence="2" id="KW-0238">DNA-binding</keyword>
<dbReference type="InterPro" id="IPR036388">
    <property type="entry name" value="WH-like_DNA-bd_sf"/>
</dbReference>
<dbReference type="InterPro" id="IPR029016">
    <property type="entry name" value="GAF-like_dom_sf"/>
</dbReference>
<gene>
    <name evidence="5" type="ORF">ACFQ3U_14985</name>
</gene>